<dbReference type="Gene3D" id="2.115.10.20">
    <property type="entry name" value="Glycosyl hydrolase domain, family 43"/>
    <property type="match status" value="1"/>
</dbReference>
<evidence type="ECO:0000313" key="12">
    <source>
        <dbReference type="Proteomes" id="UP001139450"/>
    </source>
</evidence>
<protein>
    <submittedName>
        <fullName evidence="11">Glycoside hydrolase family 43 protein</fullName>
    </submittedName>
</protein>
<dbReference type="PANTHER" id="PTHR43772:SF2">
    <property type="entry name" value="PUTATIVE (AFU_ORTHOLOGUE AFUA_2G04480)-RELATED"/>
    <property type="match status" value="1"/>
</dbReference>
<keyword evidence="6 9" id="KW-0326">Glycosidase</keyword>
<feature type="site" description="Important for catalytic activity, responsible for pKa modulation of the active site Glu and correct orientation of both the proton donor and substrate" evidence="8">
    <location>
        <position position="137"/>
    </location>
</feature>
<organism evidence="11 12">
    <name type="scientific">Mucilaginibacter straminoryzae</name>
    <dbReference type="NCBI Taxonomy" id="2932774"/>
    <lineage>
        <taxon>Bacteria</taxon>
        <taxon>Pseudomonadati</taxon>
        <taxon>Bacteroidota</taxon>
        <taxon>Sphingobacteriia</taxon>
        <taxon>Sphingobacteriales</taxon>
        <taxon>Sphingobacteriaceae</taxon>
        <taxon>Mucilaginibacter</taxon>
    </lineage>
</organism>
<evidence type="ECO:0000256" key="6">
    <source>
        <dbReference type="ARBA" id="ARBA00023295"/>
    </source>
</evidence>
<feature type="active site" description="Proton acceptor" evidence="7">
    <location>
        <position position="40"/>
    </location>
</feature>
<reference evidence="11" key="1">
    <citation type="submission" date="2022-04" db="EMBL/GenBank/DDBJ databases">
        <title>Mucilaginibacter sp. RS28 isolated from freshwater.</title>
        <authorList>
            <person name="Ko S.-R."/>
        </authorList>
    </citation>
    <scope>NUCLEOTIDE SEQUENCE</scope>
    <source>
        <strain evidence="11">RS28</strain>
    </source>
</reference>
<dbReference type="EMBL" id="JALJEJ010000001">
    <property type="protein sequence ID" value="MCJ8208600.1"/>
    <property type="molecule type" value="Genomic_DNA"/>
</dbReference>
<dbReference type="RefSeq" id="WP_245128429.1">
    <property type="nucleotide sequence ID" value="NZ_JALJEJ010000001.1"/>
</dbReference>
<evidence type="ECO:0000256" key="3">
    <source>
        <dbReference type="ARBA" id="ARBA00022729"/>
    </source>
</evidence>
<dbReference type="InterPro" id="IPR005084">
    <property type="entry name" value="CBM6"/>
</dbReference>
<evidence type="ECO:0000256" key="4">
    <source>
        <dbReference type="ARBA" id="ARBA00022801"/>
    </source>
</evidence>
<accession>A0A9X1X274</accession>
<dbReference type="CDD" id="cd18618">
    <property type="entry name" value="GH43_Xsa43E-like"/>
    <property type="match status" value="1"/>
</dbReference>
<dbReference type="InterPro" id="IPR006710">
    <property type="entry name" value="Glyco_hydro_43"/>
</dbReference>
<dbReference type="InterPro" id="IPR023296">
    <property type="entry name" value="Glyco_hydro_beta-prop_sf"/>
</dbReference>
<keyword evidence="3" id="KW-0732">Signal</keyword>
<keyword evidence="12" id="KW-1185">Reference proteome</keyword>
<comment type="caution">
    <text evidence="11">The sequence shown here is derived from an EMBL/GenBank/DDBJ whole genome shotgun (WGS) entry which is preliminary data.</text>
</comment>
<evidence type="ECO:0000256" key="1">
    <source>
        <dbReference type="ARBA" id="ARBA00009865"/>
    </source>
</evidence>
<evidence type="ECO:0000256" key="2">
    <source>
        <dbReference type="ARBA" id="ARBA00022651"/>
    </source>
</evidence>
<dbReference type="PANTHER" id="PTHR43772">
    <property type="entry name" value="ENDO-1,4-BETA-XYLANASE"/>
    <property type="match status" value="1"/>
</dbReference>
<dbReference type="GO" id="GO:0030246">
    <property type="term" value="F:carbohydrate binding"/>
    <property type="evidence" value="ECO:0007669"/>
    <property type="project" value="InterPro"/>
</dbReference>
<dbReference type="Pfam" id="PF04616">
    <property type="entry name" value="Glyco_hydro_43"/>
    <property type="match status" value="1"/>
</dbReference>
<evidence type="ECO:0000256" key="5">
    <source>
        <dbReference type="ARBA" id="ARBA00023277"/>
    </source>
</evidence>
<dbReference type="InterPro" id="IPR006584">
    <property type="entry name" value="Cellulose-bd_IV"/>
</dbReference>
<sequence length="443" mass="49627">MFAAATAFAQNPIIQTIYTADPAPMVYKDTLFLYTGHDEDKSTWFTMKDWHIFSTTDMVNWTDRGSPLSTGTFEWSKGDAWAAQTIPRNGKFYWYICTKEKTTNRMAIGVAVSDSPTGPFKDALGKPLVSNSGGDIDPTVFIDDDGQAYLYWGNPDLWYVKLNPDMTSFDQKTGIIKVPLTKEGFHFRIKNADKRPSAYEEGPWLYKRKGLYYLLYPAGGVPEHLAYSTAKSATGPWIYRDTIMHEIKKGGAFTNHPGLIDYKGRTYLFYHNGALPGGGGFDRSVCAEEIHFNPDGSIPVITPTTEGIIKSVSNLNPYRRIEAETIAWEEGIEIGRNDAGRIFVTDISNGDYIKVRSLDFRNGARSFSANVAAKEKGGQIEIRIDGKDGKLIGTCKIQPTGGLETYNIQQATVEKVKGIHDVYFVFKGTGTDLFNFDWWQFKQ</sequence>
<evidence type="ECO:0000313" key="11">
    <source>
        <dbReference type="EMBL" id="MCJ8208600.1"/>
    </source>
</evidence>
<keyword evidence="2" id="KW-0624">Polysaccharide degradation</keyword>
<evidence type="ECO:0000256" key="7">
    <source>
        <dbReference type="PIRSR" id="PIRSR606710-1"/>
    </source>
</evidence>
<dbReference type="SUPFAM" id="SSF49785">
    <property type="entry name" value="Galactose-binding domain-like"/>
    <property type="match status" value="1"/>
</dbReference>
<dbReference type="SMART" id="SM00606">
    <property type="entry name" value="CBD_IV"/>
    <property type="match status" value="1"/>
</dbReference>
<feature type="domain" description="CBM6" evidence="10">
    <location>
        <begin position="319"/>
        <end position="442"/>
    </location>
</feature>
<dbReference type="AlphaFoldDB" id="A0A9X1X274"/>
<dbReference type="Gene3D" id="2.60.120.260">
    <property type="entry name" value="Galactose-binding domain-like"/>
    <property type="match status" value="1"/>
</dbReference>
<dbReference type="GO" id="GO:0045493">
    <property type="term" value="P:xylan catabolic process"/>
    <property type="evidence" value="ECO:0007669"/>
    <property type="project" value="UniProtKB-KW"/>
</dbReference>
<evidence type="ECO:0000256" key="9">
    <source>
        <dbReference type="RuleBase" id="RU361187"/>
    </source>
</evidence>
<dbReference type="SUPFAM" id="SSF75005">
    <property type="entry name" value="Arabinanase/levansucrase/invertase"/>
    <property type="match status" value="1"/>
</dbReference>
<dbReference type="CDD" id="cd04084">
    <property type="entry name" value="CBM6_xylanase-like"/>
    <property type="match status" value="1"/>
</dbReference>
<name>A0A9X1X274_9SPHI</name>
<dbReference type="Pfam" id="PF03422">
    <property type="entry name" value="CBM_6"/>
    <property type="match status" value="1"/>
</dbReference>
<dbReference type="InterPro" id="IPR008979">
    <property type="entry name" value="Galactose-bd-like_sf"/>
</dbReference>
<keyword evidence="4 9" id="KW-0378">Hydrolase</keyword>
<keyword evidence="2" id="KW-0858">Xylan degradation</keyword>
<evidence type="ECO:0000256" key="8">
    <source>
        <dbReference type="PIRSR" id="PIRSR606710-2"/>
    </source>
</evidence>
<comment type="similarity">
    <text evidence="1 9">Belongs to the glycosyl hydrolase 43 family.</text>
</comment>
<dbReference type="InterPro" id="IPR052176">
    <property type="entry name" value="Glycosyl_Hydrlase_43_Enz"/>
</dbReference>
<dbReference type="Proteomes" id="UP001139450">
    <property type="component" value="Unassembled WGS sequence"/>
</dbReference>
<feature type="active site" description="Proton donor" evidence="7">
    <location>
        <position position="201"/>
    </location>
</feature>
<dbReference type="GO" id="GO:0004553">
    <property type="term" value="F:hydrolase activity, hydrolyzing O-glycosyl compounds"/>
    <property type="evidence" value="ECO:0007669"/>
    <property type="project" value="InterPro"/>
</dbReference>
<gene>
    <name evidence="11" type="ORF">MUY27_02695</name>
</gene>
<keyword evidence="5" id="KW-0119">Carbohydrate metabolism</keyword>
<dbReference type="PROSITE" id="PS51175">
    <property type="entry name" value="CBM6"/>
    <property type="match status" value="1"/>
</dbReference>
<evidence type="ECO:0000259" key="10">
    <source>
        <dbReference type="PROSITE" id="PS51175"/>
    </source>
</evidence>
<proteinExistence type="inferred from homology"/>